<organism evidence="2 3">
    <name type="scientific">Cirrhinus molitorella</name>
    <name type="common">mud carp</name>
    <dbReference type="NCBI Taxonomy" id="172907"/>
    <lineage>
        <taxon>Eukaryota</taxon>
        <taxon>Metazoa</taxon>
        <taxon>Chordata</taxon>
        <taxon>Craniata</taxon>
        <taxon>Vertebrata</taxon>
        <taxon>Euteleostomi</taxon>
        <taxon>Actinopterygii</taxon>
        <taxon>Neopterygii</taxon>
        <taxon>Teleostei</taxon>
        <taxon>Ostariophysi</taxon>
        <taxon>Cypriniformes</taxon>
        <taxon>Cyprinidae</taxon>
        <taxon>Labeoninae</taxon>
        <taxon>Labeonini</taxon>
        <taxon>Cirrhinus</taxon>
    </lineage>
</organism>
<dbReference type="Proteomes" id="UP001187343">
    <property type="component" value="Unassembled WGS sequence"/>
</dbReference>
<keyword evidence="3" id="KW-1185">Reference proteome</keyword>
<comment type="caution">
    <text evidence="2">The sequence shown here is derived from an EMBL/GenBank/DDBJ whole genome shotgun (WGS) entry which is preliminary data.</text>
</comment>
<feature type="compositionally biased region" description="Pro residues" evidence="1">
    <location>
        <begin position="53"/>
        <end position="62"/>
    </location>
</feature>
<sequence length="111" mass="11650">MSNSERAAVPTSGPGRATDPESNPKRAPVSMPCPEKAPASTLSQHLPHSVPISPLPQLPPMLPASSPKFLYSLQPGRATDPESSLERHSSPDAPANLDCSGGPWSEFCPRG</sequence>
<gene>
    <name evidence="2" type="ORF">Q8A67_018870</name>
</gene>
<protein>
    <submittedName>
        <fullName evidence="2">Uncharacterized protein</fullName>
    </submittedName>
</protein>
<evidence type="ECO:0000313" key="3">
    <source>
        <dbReference type="Proteomes" id="UP001187343"/>
    </source>
</evidence>
<evidence type="ECO:0000313" key="2">
    <source>
        <dbReference type="EMBL" id="KAK2881602.1"/>
    </source>
</evidence>
<feature type="region of interest" description="Disordered" evidence="1">
    <location>
        <begin position="1"/>
        <end position="111"/>
    </location>
</feature>
<dbReference type="EMBL" id="JAUYZG010000018">
    <property type="protein sequence ID" value="KAK2881602.1"/>
    <property type="molecule type" value="Genomic_DNA"/>
</dbReference>
<name>A0AA88PH40_9TELE</name>
<reference evidence="2" key="1">
    <citation type="submission" date="2023-08" db="EMBL/GenBank/DDBJ databases">
        <title>Chromosome-level Genome Assembly of mud carp (Cirrhinus molitorella).</title>
        <authorList>
            <person name="Liu H."/>
        </authorList>
    </citation>
    <scope>NUCLEOTIDE SEQUENCE</scope>
    <source>
        <strain evidence="2">Prfri</strain>
        <tissue evidence="2">Muscle</tissue>
    </source>
</reference>
<dbReference type="AlphaFoldDB" id="A0AA88PH40"/>
<evidence type="ECO:0000256" key="1">
    <source>
        <dbReference type="SAM" id="MobiDB-lite"/>
    </source>
</evidence>
<proteinExistence type="predicted"/>
<accession>A0AA88PH40</accession>